<keyword evidence="3" id="KW-1185">Reference proteome</keyword>
<proteinExistence type="predicted"/>
<evidence type="ECO:0000313" key="3">
    <source>
        <dbReference type="Proteomes" id="UP001500730"/>
    </source>
</evidence>
<comment type="caution">
    <text evidence="2">The sequence shown here is derived from an EMBL/GenBank/DDBJ whole genome shotgun (WGS) entry which is preliminary data.</text>
</comment>
<name>A0ABN3LDB0_9MICO</name>
<dbReference type="EMBL" id="BAAARE010000007">
    <property type="protein sequence ID" value="GAA2481793.1"/>
    <property type="molecule type" value="Genomic_DNA"/>
</dbReference>
<reference evidence="2 3" key="1">
    <citation type="journal article" date="2019" name="Int. J. Syst. Evol. Microbiol.">
        <title>The Global Catalogue of Microorganisms (GCM) 10K type strain sequencing project: providing services to taxonomists for standard genome sequencing and annotation.</title>
        <authorList>
            <consortium name="The Broad Institute Genomics Platform"/>
            <consortium name="The Broad Institute Genome Sequencing Center for Infectious Disease"/>
            <person name="Wu L."/>
            <person name="Ma J."/>
        </authorList>
    </citation>
    <scope>NUCLEOTIDE SEQUENCE [LARGE SCALE GENOMIC DNA]</scope>
    <source>
        <strain evidence="2 3">JCM 16259</strain>
    </source>
</reference>
<accession>A0ABN3LDB0</accession>
<evidence type="ECO:0000313" key="2">
    <source>
        <dbReference type="EMBL" id="GAA2481793.1"/>
    </source>
</evidence>
<dbReference type="RefSeq" id="WP_344254675.1">
    <property type="nucleotide sequence ID" value="NZ_BAAARE010000007.1"/>
</dbReference>
<dbReference type="Proteomes" id="UP001500730">
    <property type="component" value="Unassembled WGS sequence"/>
</dbReference>
<sequence>MTDALDETWEGWTARIGADLDALAGDDWMTFTVHVSSQASQASQASGAYAGTRAPRGRRRSGGWPGGRSGRPASVPDVFVQARRLEGVIAVECIGDTEFEGLTDLTRDQQSALAGLGWEREGREPEFSRTFTDGAAAAGLVHASLTGVLGAGTPADVDIRRAPRPPA</sequence>
<feature type="region of interest" description="Disordered" evidence="1">
    <location>
        <begin position="42"/>
        <end position="75"/>
    </location>
</feature>
<feature type="compositionally biased region" description="Low complexity" evidence="1">
    <location>
        <begin position="42"/>
        <end position="54"/>
    </location>
</feature>
<gene>
    <name evidence="2" type="ORF">GCM10009858_19430</name>
</gene>
<protein>
    <submittedName>
        <fullName evidence="2">Uncharacterized protein</fullName>
    </submittedName>
</protein>
<evidence type="ECO:0000256" key="1">
    <source>
        <dbReference type="SAM" id="MobiDB-lite"/>
    </source>
</evidence>
<organism evidence="2 3">
    <name type="scientific">Terrabacter carboxydivorans</name>
    <dbReference type="NCBI Taxonomy" id="619730"/>
    <lineage>
        <taxon>Bacteria</taxon>
        <taxon>Bacillati</taxon>
        <taxon>Actinomycetota</taxon>
        <taxon>Actinomycetes</taxon>
        <taxon>Micrococcales</taxon>
        <taxon>Intrasporangiaceae</taxon>
        <taxon>Terrabacter</taxon>
    </lineage>
</organism>